<dbReference type="GO" id="GO:0008017">
    <property type="term" value="F:microtubule binding"/>
    <property type="evidence" value="ECO:0007669"/>
    <property type="project" value="InterPro"/>
</dbReference>
<evidence type="ECO:0000313" key="6">
    <source>
        <dbReference type="EMBL" id="QUC19565.1"/>
    </source>
</evidence>
<dbReference type="AlphaFoldDB" id="A0A8E5HQ16"/>
<evidence type="ECO:0000256" key="4">
    <source>
        <dbReference type="SAM" id="MobiDB-lite"/>
    </source>
</evidence>
<feature type="compositionally biased region" description="Polar residues" evidence="4">
    <location>
        <begin position="800"/>
        <end position="814"/>
    </location>
</feature>
<keyword evidence="2" id="KW-0963">Cytoplasm</keyword>
<dbReference type="GO" id="GO:0005856">
    <property type="term" value="C:cytoskeleton"/>
    <property type="evidence" value="ECO:0007669"/>
    <property type="project" value="UniProtKB-SubCell"/>
</dbReference>
<evidence type="ECO:0000256" key="3">
    <source>
        <dbReference type="ARBA" id="ARBA00023212"/>
    </source>
</evidence>
<sequence>MTDPPPLLMRPKRLSLIPQQPTRNRFNDDLFAHLHPSTVVEALTTTTGALGHYLAGTSAAERDFAIRAAVASQRVWEWVDELSDWEWPVDGGSAGFESPNHTTRRLPFQIRVPQTCGAEYMGSLPAREVALYARRIEEILRDMDDLEVEEIKSQVLNNYIMPLSRPCTPLSISSRGPSSVSVYTKMEDVSALVTTILVQTLPNLTKLTRLLRTWTVRLGVLQRIPPLLYAIEDAEVGLKAGWAAILKPAQSLPTREHGKRAMGKKPTLKRTDFEIMRKVLVKKVSTPGRMLDIMLDSLEGMDDTLPDSWLDRLEAVEQNYSEWVAACERKIRESAWYRSAKPPQSLEQPAGEDAGEPLQSEPSAEYSEPLPGDPGIAIALPVPLKEKRGNPSLTDDGPSTSPSDCDDSPTRANDDPPDKTSPVPPRDAETRGPRTPTHEVFSESELATESFDAVELSPPSDHDVSGLTRTMSPVGEVEEEDDEDLPLLHSSAWRGSDLSDDSILLPGDTSRFDVLSSDLPEMSASPPVPRNRVREARFADDSPPSSPPLPRESSEESPNSCAESPSVTPAAEGFGLIYDHKTVTEGSFAEDFDDLMSPSEAAGPSFRRDSTSDRQLRQQISDIIESIPAKIKLSAEPSPIINLNPPDLQLPRLGNKPSKEPFKQSTSSLSSRTATPSFTLSPARTNRPRQFRGQQEIKVYHLSRSTGEAPIKLFIRCVGEHGERVMVRVGGGWADLSEYLKAYASHHGRRSVGAERAATVEVQDAPRSFNTSAMTATGSSPPSRPVSAAAAVRMEHSPITQLNIRKTRRSSGAGNSEVPRLRARKPGAPNPRFDVSCAEDGEPSRPNSRLSWVEDDSSFLGLAGPKGKKVEMSEENKAWVESVKERVRQVSGERRVSQPDDRKRFGELGKVGGTKRLFLKAADNAPKARSDG</sequence>
<feature type="region of interest" description="Disordered" evidence="4">
    <location>
        <begin position="800"/>
        <end position="850"/>
    </location>
</feature>
<dbReference type="EMBL" id="CP072755">
    <property type="protein sequence ID" value="QUC19565.1"/>
    <property type="molecule type" value="Genomic_DNA"/>
</dbReference>
<feature type="compositionally biased region" description="Basic and acidic residues" evidence="4">
    <location>
        <begin position="426"/>
        <end position="441"/>
    </location>
</feature>
<feature type="compositionally biased region" description="Low complexity" evidence="4">
    <location>
        <begin position="779"/>
        <end position="789"/>
    </location>
</feature>
<proteinExistence type="predicted"/>
<dbReference type="SUPFAM" id="SSF143575">
    <property type="entry name" value="GAS2 domain-like"/>
    <property type="match status" value="1"/>
</dbReference>
<dbReference type="GeneID" id="66064584"/>
<evidence type="ECO:0000259" key="5">
    <source>
        <dbReference type="PROSITE" id="PS51460"/>
    </source>
</evidence>
<feature type="region of interest" description="Disordered" evidence="4">
    <location>
        <begin position="770"/>
        <end position="789"/>
    </location>
</feature>
<comment type="subcellular location">
    <subcellularLocation>
        <location evidence="1">Cytoplasm</location>
        <location evidence="1">Cytoskeleton</location>
    </subcellularLocation>
</comment>
<keyword evidence="3" id="KW-0206">Cytoskeleton</keyword>
<feature type="compositionally biased region" description="Basic and acidic residues" evidence="4">
    <location>
        <begin position="408"/>
        <end position="418"/>
    </location>
</feature>
<feature type="region of interest" description="Disordered" evidence="4">
    <location>
        <begin position="637"/>
        <end position="685"/>
    </location>
</feature>
<dbReference type="KEGG" id="uvi:66064584"/>
<feature type="region of interest" description="Disordered" evidence="4">
    <location>
        <begin position="589"/>
        <end position="621"/>
    </location>
</feature>
<organism evidence="6 7">
    <name type="scientific">Ustilaginoidea virens</name>
    <name type="common">Rice false smut fungus</name>
    <name type="synonym">Villosiclava virens</name>
    <dbReference type="NCBI Taxonomy" id="1159556"/>
    <lineage>
        <taxon>Eukaryota</taxon>
        <taxon>Fungi</taxon>
        <taxon>Dikarya</taxon>
        <taxon>Ascomycota</taxon>
        <taxon>Pezizomycotina</taxon>
        <taxon>Sordariomycetes</taxon>
        <taxon>Hypocreomycetidae</taxon>
        <taxon>Hypocreales</taxon>
        <taxon>Clavicipitaceae</taxon>
        <taxon>Ustilaginoidea</taxon>
    </lineage>
</organism>
<reference evidence="6" key="1">
    <citation type="submission" date="2020-03" db="EMBL/GenBank/DDBJ databases">
        <title>A mixture of massive structural variations and highly conserved coding sequences in Ustilaginoidea virens genome.</title>
        <authorList>
            <person name="Zhang K."/>
            <person name="Zhao Z."/>
            <person name="Zhang Z."/>
            <person name="Li Y."/>
            <person name="Hsiang T."/>
            <person name="Sun W."/>
        </authorList>
    </citation>
    <scope>NUCLEOTIDE SEQUENCE</scope>
    <source>
        <strain evidence="6">UV-8b</strain>
    </source>
</reference>
<gene>
    <name evidence="6" type="ORF">UV8b_03806</name>
</gene>
<name>A0A8E5HQ16_USTVR</name>
<feature type="compositionally biased region" description="Low complexity" evidence="4">
    <location>
        <begin position="391"/>
        <end position="403"/>
    </location>
</feature>
<dbReference type="InterPro" id="IPR036534">
    <property type="entry name" value="GAR_dom_sf"/>
</dbReference>
<accession>A0A8E5HQ16</accession>
<dbReference type="RefSeq" id="XP_042997238.1">
    <property type="nucleotide sequence ID" value="XM_043141304.1"/>
</dbReference>
<dbReference type="Gene3D" id="3.30.920.20">
    <property type="entry name" value="Gas2-like domain"/>
    <property type="match status" value="1"/>
</dbReference>
<keyword evidence="7" id="KW-1185">Reference proteome</keyword>
<dbReference type="InterPro" id="IPR003108">
    <property type="entry name" value="GAR_dom"/>
</dbReference>
<evidence type="ECO:0000256" key="2">
    <source>
        <dbReference type="ARBA" id="ARBA00022490"/>
    </source>
</evidence>
<evidence type="ECO:0000313" key="7">
    <source>
        <dbReference type="Proteomes" id="UP000027002"/>
    </source>
</evidence>
<dbReference type="OrthoDB" id="5409589at2759"/>
<feature type="compositionally biased region" description="Basic and acidic residues" evidence="4">
    <location>
        <begin position="606"/>
        <end position="616"/>
    </location>
</feature>
<evidence type="ECO:0000256" key="1">
    <source>
        <dbReference type="ARBA" id="ARBA00004245"/>
    </source>
</evidence>
<feature type="region of interest" description="Disordered" evidence="4">
    <location>
        <begin position="338"/>
        <end position="573"/>
    </location>
</feature>
<protein>
    <recommendedName>
        <fullName evidence="5">GAR domain-containing protein</fullName>
    </recommendedName>
</protein>
<feature type="compositionally biased region" description="Polar residues" evidence="4">
    <location>
        <begin position="663"/>
        <end position="684"/>
    </location>
</feature>
<feature type="domain" description="GAR" evidence="5">
    <location>
        <begin position="669"/>
        <end position="747"/>
    </location>
</feature>
<dbReference type="PROSITE" id="PS51460">
    <property type="entry name" value="GAR"/>
    <property type="match status" value="1"/>
</dbReference>
<dbReference type="Proteomes" id="UP000027002">
    <property type="component" value="Chromosome 3"/>
</dbReference>
<feature type="compositionally biased region" description="Acidic residues" evidence="4">
    <location>
        <begin position="476"/>
        <end position="485"/>
    </location>
</feature>
<dbReference type="Pfam" id="PF02187">
    <property type="entry name" value="GAS2"/>
    <property type="match status" value="1"/>
</dbReference>